<evidence type="ECO:0000256" key="7">
    <source>
        <dbReference type="ARBA" id="ARBA00023136"/>
    </source>
</evidence>
<evidence type="ECO:0000256" key="4">
    <source>
        <dbReference type="ARBA" id="ARBA00022787"/>
    </source>
</evidence>
<evidence type="ECO:0000256" key="5">
    <source>
        <dbReference type="ARBA" id="ARBA00023054"/>
    </source>
</evidence>
<dbReference type="InterPro" id="IPR019775">
    <property type="entry name" value="WD40_repeat_CS"/>
</dbReference>
<comment type="similarity">
    <text evidence="8">Belongs to the WD repeat MDV1/CAF4 family.</text>
</comment>
<evidence type="ECO:0000313" key="14">
    <source>
        <dbReference type="EMBL" id="EKD21731.1"/>
    </source>
</evidence>
<dbReference type="AlphaFoldDB" id="K1X9H9"/>
<comment type="function">
    <text evidence="10">Involved in mitochondrial fission. Acts as an adapter protein required to form mitochondrial fission complexes. Formation of these complexes is required to promote constriction and fission of the mitochondrial compartment at a late step in mitochondrial division.</text>
</comment>
<dbReference type="PROSITE" id="PS00678">
    <property type="entry name" value="WD_REPEATS_1"/>
    <property type="match status" value="3"/>
</dbReference>
<evidence type="ECO:0000256" key="2">
    <source>
        <dbReference type="ARBA" id="ARBA00022574"/>
    </source>
</evidence>
<feature type="repeat" description="WD" evidence="11">
    <location>
        <begin position="429"/>
        <end position="468"/>
    </location>
</feature>
<dbReference type="EMBL" id="JH921428">
    <property type="protein sequence ID" value="EKD21731.1"/>
    <property type="molecule type" value="Genomic_DNA"/>
</dbReference>
<dbReference type="eggNOG" id="KOG4155">
    <property type="taxonomic scope" value="Eukaryota"/>
</dbReference>
<dbReference type="SUPFAM" id="SSF50978">
    <property type="entry name" value="WD40 repeat-like"/>
    <property type="match status" value="1"/>
</dbReference>
<dbReference type="Proteomes" id="UP000006753">
    <property type="component" value="Unassembled WGS sequence"/>
</dbReference>
<dbReference type="OrthoDB" id="496at2759"/>
<dbReference type="CDD" id="cd00200">
    <property type="entry name" value="WD40"/>
    <property type="match status" value="1"/>
</dbReference>
<dbReference type="InterPro" id="IPR020472">
    <property type="entry name" value="WD40_PAC1"/>
</dbReference>
<feature type="region of interest" description="Disordered" evidence="13">
    <location>
        <begin position="123"/>
        <end position="160"/>
    </location>
</feature>
<dbReference type="Gene3D" id="6.10.280.220">
    <property type="match status" value="1"/>
</dbReference>
<feature type="compositionally biased region" description="Basic residues" evidence="13">
    <location>
        <begin position="132"/>
        <end position="142"/>
    </location>
</feature>
<keyword evidence="3" id="KW-0677">Repeat</keyword>
<dbReference type="FunFam" id="2.130.10.10:FF:000404">
    <property type="entry name" value="Mitochondrial division protein 1"/>
    <property type="match status" value="1"/>
</dbReference>
<dbReference type="CDD" id="cd22881">
    <property type="entry name" value="Mdv1_N"/>
    <property type="match status" value="1"/>
</dbReference>
<dbReference type="FunCoup" id="K1X9H9">
    <property type="interactions" value="79"/>
</dbReference>
<dbReference type="HOGENOM" id="CLU_012350_1_1_1"/>
<keyword evidence="4" id="KW-1000">Mitochondrion outer membrane</keyword>
<dbReference type="Gene3D" id="2.130.10.10">
    <property type="entry name" value="YVTN repeat-like/Quinoprotein amine dehydrogenase"/>
    <property type="match status" value="2"/>
</dbReference>
<evidence type="ECO:0000256" key="12">
    <source>
        <dbReference type="SAM" id="Coils"/>
    </source>
</evidence>
<sequence>MAGSSSHNGSPENEDSAIISTRGLEAFGRKVTTTAGHLIGPLDPTSSTHYQTAMSDLHKQLRRPNLQRSVFSFAKTTPTDLVRSKLSTSEIQYRALTYLPDELLANIPEDENVYSLFQGFQATMPEGSPDGKKHKRKVSRGRKLLEDDKSVGSDDPPSMAKLRREQNSLNHRLEMMGIRKNMASSEIREIDSKISNLNYMRKIVLDRLAGLEKEEAMLEHDILDVENRLEDAQELLDDEAAFAQAKTEDEIDPDDPAIDASFMSESMYEKLPSANSTPTKARRHKTIRRKSMPILHEHFDPGSKIRELRAHNDSITALDFDVPFGTMVTAALDDTVRVWDLNAGRCIGLLEGHTASVRALQVEDNIVATGSMDATIRLWDLSKAYYDPQDNRIDKDGDEEDDPLAFGNPEDEEPEPPPGTMRDCPLFTLEAHVDEVTALHFKGDTLISGSADKTLRQWDLEKGRCVQTLDVMWAAAQASATMGSSEGAWRQTGKAPDASADFVGAIQVFDAALACGTADGMVRLWDLRSGQVHRSLVGHTGPVTCLQFDDMHLITGSLDRSIRIWDLRTGAIFDAYAYDAPITSMMFDNRRIASAAGEDVVKVYDKTDGRHWDCGAGVNAEEEGKTPSIVEKVRIKDGYLTEGRKDGIVGIWTC</sequence>
<dbReference type="GO" id="GO:0000266">
    <property type="term" value="P:mitochondrial fission"/>
    <property type="evidence" value="ECO:0007669"/>
    <property type="project" value="TreeGrafter"/>
</dbReference>
<accession>K1X9H9</accession>
<evidence type="ECO:0000256" key="6">
    <source>
        <dbReference type="ARBA" id="ARBA00023128"/>
    </source>
</evidence>
<name>K1X9H9_MARBU</name>
<evidence type="ECO:0000256" key="9">
    <source>
        <dbReference type="ARBA" id="ARBA00039789"/>
    </source>
</evidence>
<feature type="repeat" description="WD" evidence="11">
    <location>
        <begin position="513"/>
        <end position="535"/>
    </location>
</feature>
<evidence type="ECO:0000256" key="8">
    <source>
        <dbReference type="ARBA" id="ARBA00038415"/>
    </source>
</evidence>
<dbReference type="InterPro" id="IPR015943">
    <property type="entry name" value="WD40/YVTN_repeat-like_dom_sf"/>
</dbReference>
<dbReference type="KEGG" id="mbe:MBM_00844"/>
<evidence type="ECO:0000313" key="15">
    <source>
        <dbReference type="Proteomes" id="UP000006753"/>
    </source>
</evidence>
<feature type="region of interest" description="Disordered" evidence="13">
    <location>
        <begin position="390"/>
        <end position="424"/>
    </location>
</feature>
<dbReference type="PRINTS" id="PR00320">
    <property type="entry name" value="GPROTEINBRPT"/>
</dbReference>
<dbReference type="OMA" id="ERLRYMD"/>
<feature type="coiled-coil region" evidence="12">
    <location>
        <begin position="208"/>
        <end position="235"/>
    </location>
</feature>
<dbReference type="SMART" id="SM00320">
    <property type="entry name" value="WD40"/>
    <property type="match status" value="6"/>
</dbReference>
<dbReference type="PANTHER" id="PTHR19855">
    <property type="entry name" value="WD40 REPEAT PROTEIN 12, 37"/>
    <property type="match status" value="1"/>
</dbReference>
<feature type="compositionally biased region" description="Basic and acidic residues" evidence="13">
    <location>
        <begin position="143"/>
        <end position="152"/>
    </location>
</feature>
<keyword evidence="6" id="KW-0496">Mitochondrion</keyword>
<evidence type="ECO:0000256" key="13">
    <source>
        <dbReference type="SAM" id="MobiDB-lite"/>
    </source>
</evidence>
<dbReference type="GeneID" id="18756779"/>
<dbReference type="InterPro" id="IPR036322">
    <property type="entry name" value="WD40_repeat_dom_sf"/>
</dbReference>
<feature type="repeat" description="WD" evidence="11">
    <location>
        <begin position="308"/>
        <end position="349"/>
    </location>
</feature>
<dbReference type="PANTHER" id="PTHR19855:SF28">
    <property type="entry name" value="CCR4-ASSOCIATED FACTOR 4"/>
    <property type="match status" value="1"/>
</dbReference>
<dbReference type="Pfam" id="PF00400">
    <property type="entry name" value="WD40"/>
    <property type="match status" value="4"/>
</dbReference>
<dbReference type="InterPro" id="IPR001680">
    <property type="entry name" value="WD40_rpt"/>
</dbReference>
<dbReference type="STRING" id="1072389.K1X9H9"/>
<feature type="repeat" description="WD" evidence="11">
    <location>
        <begin position="350"/>
        <end position="382"/>
    </location>
</feature>
<evidence type="ECO:0000256" key="1">
    <source>
        <dbReference type="ARBA" id="ARBA00004570"/>
    </source>
</evidence>
<evidence type="ECO:0000256" key="10">
    <source>
        <dbReference type="ARBA" id="ARBA00043913"/>
    </source>
</evidence>
<organism evidence="14 15">
    <name type="scientific">Marssonina brunnea f. sp. multigermtubi (strain MB_m1)</name>
    <name type="common">Marssonina leaf spot fungus</name>
    <dbReference type="NCBI Taxonomy" id="1072389"/>
    <lineage>
        <taxon>Eukaryota</taxon>
        <taxon>Fungi</taxon>
        <taxon>Dikarya</taxon>
        <taxon>Ascomycota</taxon>
        <taxon>Pezizomycotina</taxon>
        <taxon>Leotiomycetes</taxon>
        <taxon>Helotiales</taxon>
        <taxon>Drepanopezizaceae</taxon>
        <taxon>Drepanopeziza</taxon>
    </lineage>
</organism>
<dbReference type="GO" id="GO:0005741">
    <property type="term" value="C:mitochondrial outer membrane"/>
    <property type="evidence" value="ECO:0007669"/>
    <property type="project" value="UniProtKB-SubCell"/>
</dbReference>
<keyword evidence="5 12" id="KW-0175">Coiled coil</keyword>
<dbReference type="PROSITE" id="PS50294">
    <property type="entry name" value="WD_REPEATS_REGION"/>
    <property type="match status" value="4"/>
</dbReference>
<reference evidence="14 15" key="1">
    <citation type="journal article" date="2012" name="BMC Genomics">
        <title>Sequencing the genome of Marssonina brunnea reveals fungus-poplar co-evolution.</title>
        <authorList>
            <person name="Zhu S."/>
            <person name="Cao Y.-Z."/>
            <person name="Jiang C."/>
            <person name="Tan B.-Y."/>
            <person name="Wang Z."/>
            <person name="Feng S."/>
            <person name="Zhang L."/>
            <person name="Su X.-H."/>
            <person name="Brejova B."/>
            <person name="Vinar T."/>
            <person name="Xu M."/>
            <person name="Wang M.-X."/>
            <person name="Zhang S.-G."/>
            <person name="Huang M.-R."/>
            <person name="Wu R."/>
            <person name="Zhou Y."/>
        </authorList>
    </citation>
    <scope>NUCLEOTIDE SEQUENCE [LARGE SCALE GENOMIC DNA]</scope>
    <source>
        <strain evidence="14 15">MB_m1</strain>
    </source>
</reference>
<dbReference type="FunFam" id="2.130.10.10:FF:002118">
    <property type="entry name" value="Mitochondrial division protein 1"/>
    <property type="match status" value="1"/>
</dbReference>
<keyword evidence="2 11" id="KW-0853">WD repeat</keyword>
<evidence type="ECO:0000256" key="3">
    <source>
        <dbReference type="ARBA" id="ARBA00022737"/>
    </source>
</evidence>
<dbReference type="InParanoid" id="K1X9H9"/>
<evidence type="ECO:0000256" key="11">
    <source>
        <dbReference type="PROSITE-ProRule" id="PRU00221"/>
    </source>
</evidence>
<dbReference type="PROSITE" id="PS50082">
    <property type="entry name" value="WD_REPEATS_2"/>
    <property type="match status" value="5"/>
</dbReference>
<keyword evidence="7" id="KW-0472">Membrane</keyword>
<protein>
    <recommendedName>
        <fullName evidence="9">Mitochondrial division protein 1</fullName>
    </recommendedName>
</protein>
<gene>
    <name evidence="14" type="ORF">MBM_00844</name>
</gene>
<feature type="compositionally biased region" description="Acidic residues" evidence="13">
    <location>
        <begin position="396"/>
        <end position="415"/>
    </location>
</feature>
<keyword evidence="15" id="KW-1185">Reference proteome</keyword>
<comment type="subcellular location">
    <subcellularLocation>
        <location evidence="1">Mitochondrion outer membrane</location>
        <topology evidence="1">Peripheral membrane protein</topology>
        <orientation evidence="1">Cytoplasmic side</orientation>
    </subcellularLocation>
</comment>
<dbReference type="GO" id="GO:0016559">
    <property type="term" value="P:peroxisome fission"/>
    <property type="evidence" value="ECO:0007669"/>
    <property type="project" value="TreeGrafter"/>
</dbReference>
<feature type="repeat" description="WD" evidence="11">
    <location>
        <begin position="536"/>
        <end position="575"/>
    </location>
</feature>
<proteinExistence type="inferred from homology"/>